<organism evidence="8 9">
    <name type="scientific">Entamoeba invadens IP1</name>
    <dbReference type="NCBI Taxonomy" id="370355"/>
    <lineage>
        <taxon>Eukaryota</taxon>
        <taxon>Amoebozoa</taxon>
        <taxon>Evosea</taxon>
        <taxon>Archamoebae</taxon>
        <taxon>Mastigamoebida</taxon>
        <taxon>Entamoebidae</taxon>
        <taxon>Entamoeba</taxon>
    </lineage>
</organism>
<accession>A0A0A1TUP4</accession>
<dbReference type="SUPFAM" id="SSF103657">
    <property type="entry name" value="BAR/IMD domain-like"/>
    <property type="match status" value="1"/>
</dbReference>
<evidence type="ECO:0000259" key="7">
    <source>
        <dbReference type="PROSITE" id="PS51741"/>
    </source>
</evidence>
<dbReference type="GO" id="GO:0005886">
    <property type="term" value="C:plasma membrane"/>
    <property type="evidence" value="ECO:0007669"/>
    <property type="project" value="TreeGrafter"/>
</dbReference>
<dbReference type="PANTHER" id="PTHR23065">
    <property type="entry name" value="PROLINE-SERINE-THREONINE PHOSPHATASE INTERACTING PROTEIN 1"/>
    <property type="match status" value="1"/>
</dbReference>
<evidence type="ECO:0000313" key="8">
    <source>
        <dbReference type="EMBL" id="ELP83822.1"/>
    </source>
</evidence>
<feature type="domain" description="F-BAR" evidence="7">
    <location>
        <begin position="1"/>
        <end position="262"/>
    </location>
</feature>
<keyword evidence="2" id="KW-0963">Cytoplasm</keyword>
<dbReference type="GO" id="GO:0016050">
    <property type="term" value="P:vesicle organization"/>
    <property type="evidence" value="ECO:0007669"/>
    <property type="project" value="TreeGrafter"/>
</dbReference>
<dbReference type="InterPro" id="IPR027267">
    <property type="entry name" value="AH/BAR_dom_sf"/>
</dbReference>
<dbReference type="KEGG" id="eiv:EIN_197350"/>
<dbReference type="OrthoDB" id="437889at2759"/>
<evidence type="ECO:0000256" key="2">
    <source>
        <dbReference type="ARBA" id="ARBA00022490"/>
    </source>
</evidence>
<comment type="subcellular location">
    <subcellularLocation>
        <location evidence="1">Cytoplasm</location>
        <location evidence="1">Cytoskeleton</location>
    </subcellularLocation>
</comment>
<dbReference type="GO" id="GO:0031982">
    <property type="term" value="C:vesicle"/>
    <property type="evidence" value="ECO:0007669"/>
    <property type="project" value="TreeGrafter"/>
</dbReference>
<dbReference type="GO" id="GO:0008017">
    <property type="term" value="F:microtubule binding"/>
    <property type="evidence" value="ECO:0007669"/>
    <property type="project" value="TreeGrafter"/>
</dbReference>
<gene>
    <name evidence="8" type="ORF">EIN_197350</name>
</gene>
<dbReference type="Proteomes" id="UP000014680">
    <property type="component" value="Unassembled WGS sequence"/>
</dbReference>
<reference evidence="8 9" key="1">
    <citation type="submission" date="2012-10" db="EMBL/GenBank/DDBJ databases">
        <authorList>
            <person name="Zafar N."/>
            <person name="Inman J."/>
            <person name="Hall N."/>
            <person name="Lorenzi H."/>
            <person name="Caler E."/>
        </authorList>
    </citation>
    <scope>NUCLEOTIDE SEQUENCE [LARGE SCALE GENOMIC DNA]</scope>
    <source>
        <strain evidence="8 9">IP1</strain>
    </source>
</reference>
<evidence type="ECO:0000313" key="9">
    <source>
        <dbReference type="Proteomes" id="UP000014680"/>
    </source>
</evidence>
<dbReference type="RefSeq" id="XP_004183168.1">
    <property type="nucleotide sequence ID" value="XM_004183120.1"/>
</dbReference>
<evidence type="ECO:0000256" key="5">
    <source>
        <dbReference type="PROSITE-ProRule" id="PRU01077"/>
    </source>
</evidence>
<evidence type="ECO:0000256" key="3">
    <source>
        <dbReference type="ARBA" id="ARBA00022553"/>
    </source>
</evidence>
<feature type="compositionally biased region" description="Basic and acidic residues" evidence="6">
    <location>
        <begin position="385"/>
        <end position="401"/>
    </location>
</feature>
<dbReference type="OMA" id="FATHNCK"/>
<keyword evidence="9" id="KW-1185">Reference proteome</keyword>
<name>A0A0A1TUP4_ENTIV</name>
<dbReference type="AlphaFoldDB" id="A0A0A1TUP4"/>
<sequence length="401" mass="45830">MTSLNSLVYDFPVVAEKMDDVVTLTKMYITYFKDRAALENVYGKGINYQGSAPVKSGIFHSRSNPIEKTDPSLKEVLNKLNEHSINIGRAHLNTSALITNEIIKPMEVMVKNLETGKKKLVRDALKEINYHKAQSASAAKLNANYLKMMTEYRASVELETVLTGQQKQKQHTRVVRNAAKVKKIRSDLKACLDKVENLRVEIYEFKIPQILKICNQLISNHYDSFKEAVSCYIASCGDLCKIRVEAVEAMNKCIENLSFPKDLEMFATHNCKMTPIETISMVFTDDLPDDLKETADKEEVIDLKTKEEKDMKDKDEKVNMEKAQLVFEESLSQADMDEEFAFIALRRMIGGEEVCLECPQKEKSKEDVKEIIKDIMKEPSNVVETKMDDKDEPKYSDEEAY</sequence>
<dbReference type="PROSITE" id="PS51741">
    <property type="entry name" value="F_BAR"/>
    <property type="match status" value="1"/>
</dbReference>
<dbReference type="PANTHER" id="PTHR23065:SF7">
    <property type="entry name" value="NOSTRIN, ISOFORM H"/>
    <property type="match status" value="1"/>
</dbReference>
<feature type="region of interest" description="Disordered" evidence="6">
    <location>
        <begin position="379"/>
        <end position="401"/>
    </location>
</feature>
<keyword evidence="5" id="KW-0175">Coiled coil</keyword>
<keyword evidence="3" id="KW-0597">Phosphoprotein</keyword>
<proteinExistence type="predicted"/>
<dbReference type="GO" id="GO:0030041">
    <property type="term" value="P:actin filament polymerization"/>
    <property type="evidence" value="ECO:0007669"/>
    <property type="project" value="TreeGrafter"/>
</dbReference>
<dbReference type="GO" id="GO:0005737">
    <property type="term" value="C:cytoplasm"/>
    <property type="evidence" value="ECO:0007669"/>
    <property type="project" value="TreeGrafter"/>
</dbReference>
<dbReference type="VEuPathDB" id="AmoebaDB:EIN_197350"/>
<dbReference type="InterPro" id="IPR031160">
    <property type="entry name" value="F_BAR_dom"/>
</dbReference>
<evidence type="ECO:0000256" key="6">
    <source>
        <dbReference type="SAM" id="MobiDB-lite"/>
    </source>
</evidence>
<protein>
    <recommendedName>
        <fullName evidence="7">F-BAR domain-containing protein</fullName>
    </recommendedName>
</protein>
<evidence type="ECO:0000256" key="1">
    <source>
        <dbReference type="ARBA" id="ARBA00004245"/>
    </source>
</evidence>
<keyword evidence="4" id="KW-0206">Cytoskeleton</keyword>
<dbReference type="GeneID" id="14882826"/>
<evidence type="ECO:0000256" key="4">
    <source>
        <dbReference type="ARBA" id="ARBA00023212"/>
    </source>
</evidence>
<dbReference type="Gene3D" id="1.20.1270.60">
    <property type="entry name" value="Arfaptin homology (AH) domain/BAR domain"/>
    <property type="match status" value="1"/>
</dbReference>
<dbReference type="EMBL" id="KB207226">
    <property type="protein sequence ID" value="ELP83822.1"/>
    <property type="molecule type" value="Genomic_DNA"/>
</dbReference>